<dbReference type="GO" id="GO:0005886">
    <property type="term" value="C:plasma membrane"/>
    <property type="evidence" value="ECO:0007669"/>
    <property type="project" value="TreeGrafter"/>
</dbReference>
<dbReference type="FunFam" id="3.30.70.270:FF:000001">
    <property type="entry name" value="Diguanylate cyclase domain protein"/>
    <property type="match status" value="1"/>
</dbReference>
<dbReference type="InterPro" id="IPR000160">
    <property type="entry name" value="GGDEF_dom"/>
</dbReference>
<evidence type="ECO:0000313" key="2">
    <source>
        <dbReference type="EMBL" id="MBA2173317.1"/>
    </source>
</evidence>
<feature type="domain" description="GGDEF" evidence="1">
    <location>
        <begin position="496"/>
        <end position="622"/>
    </location>
</feature>
<dbReference type="GO" id="GO:1902201">
    <property type="term" value="P:negative regulation of bacterial-type flagellum-dependent cell motility"/>
    <property type="evidence" value="ECO:0007669"/>
    <property type="project" value="TreeGrafter"/>
</dbReference>
<protein>
    <submittedName>
        <fullName evidence="2">GGDEF domain-containing protein</fullName>
    </submittedName>
</protein>
<dbReference type="InterPro" id="IPR050469">
    <property type="entry name" value="Diguanylate_Cyclase"/>
</dbReference>
<proteinExistence type="predicted"/>
<dbReference type="Gene3D" id="3.30.450.40">
    <property type="match status" value="2"/>
</dbReference>
<dbReference type="InterPro" id="IPR029787">
    <property type="entry name" value="Nucleotide_cyclase"/>
</dbReference>
<dbReference type="Proteomes" id="UP000571017">
    <property type="component" value="Unassembled WGS sequence"/>
</dbReference>
<dbReference type="SMART" id="SM00065">
    <property type="entry name" value="GAF"/>
    <property type="match status" value="2"/>
</dbReference>
<reference evidence="2 3" key="1">
    <citation type="journal article" date="2004" name="Extremophiles">
        <title>Halobacillus locisalis sp. nov., a halophilic bacterium isolated from a marine solar saltern of the Yellow Sea in Korea.</title>
        <authorList>
            <person name="Yoon J.H."/>
            <person name="Kang K.H."/>
            <person name="Oh T.K."/>
            <person name="Park Y.H."/>
        </authorList>
    </citation>
    <scope>NUCLEOTIDE SEQUENCE [LARGE SCALE GENOMIC DNA]</scope>
    <source>
        <strain evidence="2 3">KCTC 3788</strain>
    </source>
</reference>
<gene>
    <name evidence="2" type="ORF">H0266_00230</name>
</gene>
<evidence type="ECO:0000259" key="1">
    <source>
        <dbReference type="PROSITE" id="PS50887"/>
    </source>
</evidence>
<dbReference type="GO" id="GO:0052621">
    <property type="term" value="F:diguanylate cyclase activity"/>
    <property type="evidence" value="ECO:0007669"/>
    <property type="project" value="TreeGrafter"/>
</dbReference>
<evidence type="ECO:0000313" key="3">
    <source>
        <dbReference type="Proteomes" id="UP000571017"/>
    </source>
</evidence>
<dbReference type="PROSITE" id="PS50887">
    <property type="entry name" value="GGDEF"/>
    <property type="match status" value="1"/>
</dbReference>
<dbReference type="SUPFAM" id="SSF55781">
    <property type="entry name" value="GAF domain-like"/>
    <property type="match status" value="3"/>
</dbReference>
<dbReference type="CDD" id="cd01949">
    <property type="entry name" value="GGDEF"/>
    <property type="match status" value="1"/>
</dbReference>
<dbReference type="SMART" id="SM00267">
    <property type="entry name" value="GGDEF"/>
    <property type="match status" value="1"/>
</dbReference>
<dbReference type="EMBL" id="JACEFG010000001">
    <property type="protein sequence ID" value="MBA2173317.1"/>
    <property type="molecule type" value="Genomic_DNA"/>
</dbReference>
<accession>A0A838CMC4</accession>
<dbReference type="InterPro" id="IPR029016">
    <property type="entry name" value="GAF-like_dom_sf"/>
</dbReference>
<dbReference type="InterPro" id="IPR003018">
    <property type="entry name" value="GAF"/>
</dbReference>
<sequence>MQLYSKETIQHLQARVFELFTTESTHTFEKFIDLLSIEIQQFLQIDGCVIYLLNEWEEVFQLRAGDSYEGLTLHDHVSATDISWEESTLWYKNEPFNPYKKTSIPYVKSSSIPLMDKEKIYGFLLLSQQVLGEFDHHLLNSIIEEVSKAIHKIRVLYSAFEEKRKYESLYKGTSLFHSSNKSDEVLEKVIETLRNVYPQFNYYLLLSQDYAPSSELPIKNLSYEKDNASQASTQAYLLGEMQMEYQTQEGQSILYAPLKGKQGVYGVLQVVSDHALYFPETYVEFFDLLSQDAGKALENAQLYQQSRRLNSDLQLINSTSKHLNSTMRLTEKITYMADRIDQSFQADEVGFIIFEDDTHSDFTISEGSSAFFNIKDSRTFIERIDRTFMREEEAVFIGDLSSKWEGHCPFRSLMAVPMKDQEYLDGLAIVVHRDPYYFSFESFKLLQSLVHHSTLAFANSMLHEELERTIITDYLTKLHSRNYLDQQVEEHLKQDENGHFLLFDIDNFKRVNDTHGHQVGDAVICQVADIIQTIIANQGLAARWGGEELAVYLPSMSFEEAHALAELVRNSVSEQSCPPVTVSCGLASWDSVHLLDVKQMVKQADQALYVAKEFGKNRIVKA</sequence>
<dbReference type="Gene3D" id="3.30.70.270">
    <property type="match status" value="1"/>
</dbReference>
<dbReference type="GO" id="GO:0043709">
    <property type="term" value="P:cell adhesion involved in single-species biofilm formation"/>
    <property type="evidence" value="ECO:0007669"/>
    <property type="project" value="TreeGrafter"/>
</dbReference>
<dbReference type="NCBIfam" id="TIGR00254">
    <property type="entry name" value="GGDEF"/>
    <property type="match status" value="1"/>
</dbReference>
<organism evidence="2 3">
    <name type="scientific">Halobacillus locisalis</name>
    <dbReference type="NCBI Taxonomy" id="220753"/>
    <lineage>
        <taxon>Bacteria</taxon>
        <taxon>Bacillati</taxon>
        <taxon>Bacillota</taxon>
        <taxon>Bacilli</taxon>
        <taxon>Bacillales</taxon>
        <taxon>Bacillaceae</taxon>
        <taxon>Halobacillus</taxon>
    </lineage>
</organism>
<dbReference type="PANTHER" id="PTHR45138">
    <property type="entry name" value="REGULATORY COMPONENTS OF SENSORY TRANSDUCTION SYSTEM"/>
    <property type="match status" value="1"/>
</dbReference>
<dbReference type="InterPro" id="IPR043128">
    <property type="entry name" value="Rev_trsase/Diguanyl_cyclase"/>
</dbReference>
<dbReference type="PANTHER" id="PTHR45138:SF9">
    <property type="entry name" value="DIGUANYLATE CYCLASE DGCM-RELATED"/>
    <property type="match status" value="1"/>
</dbReference>
<dbReference type="AlphaFoldDB" id="A0A838CMC4"/>
<name>A0A838CMC4_9BACI</name>
<dbReference type="RefSeq" id="WP_181470389.1">
    <property type="nucleotide sequence ID" value="NZ_JACEFG010000001.1"/>
</dbReference>
<dbReference type="Pfam" id="PF00990">
    <property type="entry name" value="GGDEF"/>
    <property type="match status" value="1"/>
</dbReference>
<comment type="caution">
    <text evidence="2">The sequence shown here is derived from an EMBL/GenBank/DDBJ whole genome shotgun (WGS) entry which is preliminary data.</text>
</comment>
<keyword evidence="3" id="KW-1185">Reference proteome</keyword>
<dbReference type="SUPFAM" id="SSF55073">
    <property type="entry name" value="Nucleotide cyclase"/>
    <property type="match status" value="1"/>
</dbReference>